<keyword evidence="5" id="KW-1003">Cell membrane</keyword>
<dbReference type="GO" id="GO:0006879">
    <property type="term" value="P:intracellular iron ion homeostasis"/>
    <property type="evidence" value="ECO:0007669"/>
    <property type="project" value="TreeGrafter"/>
</dbReference>
<evidence type="ECO:0000313" key="16">
    <source>
        <dbReference type="EMBL" id="KZT06684.1"/>
    </source>
</evidence>
<keyword evidence="9" id="KW-0560">Oxidoreductase</keyword>
<accession>A0A165EBT0</accession>
<sequence length="608" mass="68012">MAANKTTIASEDKTIRVYLQKEYPKEVWYFVACFIFVVILGQLGSWVVSRVSSRKRTNSTVDAEAGAETSLRQFSVRRIPSAIVNAYRVIAFRWTLGFGSSYTLNLAEVFVTCAYIIALFIWEFVNTTDLEGQKFTLNWYGNRAANIASAQMPLVTALGTKNNVIAYITGISYDKLNFVHRMTARVIFVMLWVHGANWVRYNPWAEYEDTPWFVPLGLTCIVAFTILCVMSLRPIRERAYELFFITHFLMVFIILLGGYFHANRQGMGSYIWPSFIVWGLDRFIRLVRMVVFNHLYFSWSKKKVYFDANVELLSPHFIRVRLARPPHFHWTPGQTAYLTMPGVSRFPTEAHPFTIASVETQEAAPMSDKQLGDVAPYWRELVFLINVRDGFTQRLKKIAEKGGKATALVDGPYGFTPNLDNDDTVVLVAGGSGISFTLSTFLGLIDKVRAGKSACRKVVFIWAIREASHIEWVSKALKQALELTPPSLNVNILIHVTAGEPLPVASEKAYDDDSVHDDSASKSQEKGSATISLLDYSAVQLFPGRPDLHALLRNEVATATGCLSVTVCGSQAIARACRTALRFPVSTPLNVAKGGPSVILHVESYGYA</sequence>
<keyword evidence="8 14" id="KW-1133">Transmembrane helix</keyword>
<evidence type="ECO:0000256" key="5">
    <source>
        <dbReference type="ARBA" id="ARBA00022475"/>
    </source>
</evidence>
<dbReference type="EC" id="1.16.1.9" evidence="3"/>
<comment type="catalytic activity">
    <reaction evidence="13">
        <text>2 a Fe(II)-siderophore + NADP(+) + H(+) = 2 a Fe(III)-siderophore + NADPH</text>
        <dbReference type="Rhea" id="RHEA:28795"/>
        <dbReference type="Rhea" id="RHEA-COMP:11342"/>
        <dbReference type="Rhea" id="RHEA-COMP:11344"/>
        <dbReference type="ChEBI" id="CHEBI:15378"/>
        <dbReference type="ChEBI" id="CHEBI:29033"/>
        <dbReference type="ChEBI" id="CHEBI:29034"/>
        <dbReference type="ChEBI" id="CHEBI:57783"/>
        <dbReference type="ChEBI" id="CHEBI:58349"/>
        <dbReference type="EC" id="1.16.1.9"/>
    </reaction>
</comment>
<gene>
    <name evidence="16" type="ORF">LAESUDRAFT_736811</name>
</gene>
<dbReference type="SUPFAM" id="SSF63380">
    <property type="entry name" value="Riboflavin synthase domain-like"/>
    <property type="match status" value="1"/>
</dbReference>
<dbReference type="RefSeq" id="XP_040764424.1">
    <property type="nucleotide sequence ID" value="XM_040910722.1"/>
</dbReference>
<keyword evidence="17" id="KW-1185">Reference proteome</keyword>
<dbReference type="GeneID" id="63827751"/>
<dbReference type="GO" id="GO:0005886">
    <property type="term" value="C:plasma membrane"/>
    <property type="evidence" value="ECO:0007669"/>
    <property type="project" value="UniProtKB-SubCell"/>
</dbReference>
<evidence type="ECO:0000256" key="6">
    <source>
        <dbReference type="ARBA" id="ARBA00022692"/>
    </source>
</evidence>
<keyword evidence="11 14" id="KW-0472">Membrane</keyword>
<comment type="similarity">
    <text evidence="2">Belongs to the ferric reductase (FRE) family.</text>
</comment>
<dbReference type="GO" id="GO:0006826">
    <property type="term" value="P:iron ion transport"/>
    <property type="evidence" value="ECO:0007669"/>
    <property type="project" value="UniProtKB-ARBA"/>
</dbReference>
<proteinExistence type="inferred from homology"/>
<organism evidence="16 17">
    <name type="scientific">Laetiporus sulphureus 93-53</name>
    <dbReference type="NCBI Taxonomy" id="1314785"/>
    <lineage>
        <taxon>Eukaryota</taxon>
        <taxon>Fungi</taxon>
        <taxon>Dikarya</taxon>
        <taxon>Basidiomycota</taxon>
        <taxon>Agaricomycotina</taxon>
        <taxon>Agaricomycetes</taxon>
        <taxon>Polyporales</taxon>
        <taxon>Laetiporus</taxon>
    </lineage>
</organism>
<evidence type="ECO:0000256" key="13">
    <source>
        <dbReference type="ARBA" id="ARBA00048483"/>
    </source>
</evidence>
<dbReference type="PANTHER" id="PTHR32361:SF9">
    <property type="entry name" value="FERRIC REDUCTASE TRANSMEMBRANE COMPONENT 3-RELATED"/>
    <property type="match status" value="1"/>
</dbReference>
<dbReference type="PANTHER" id="PTHR32361">
    <property type="entry name" value="FERRIC/CUPRIC REDUCTASE TRANSMEMBRANE COMPONENT"/>
    <property type="match status" value="1"/>
</dbReference>
<evidence type="ECO:0000256" key="9">
    <source>
        <dbReference type="ARBA" id="ARBA00023002"/>
    </source>
</evidence>
<evidence type="ECO:0000256" key="11">
    <source>
        <dbReference type="ARBA" id="ARBA00023136"/>
    </source>
</evidence>
<dbReference type="GO" id="GO:0015677">
    <property type="term" value="P:copper ion import"/>
    <property type="evidence" value="ECO:0007669"/>
    <property type="project" value="TreeGrafter"/>
</dbReference>
<evidence type="ECO:0000256" key="2">
    <source>
        <dbReference type="ARBA" id="ARBA00006278"/>
    </source>
</evidence>
<dbReference type="GO" id="GO:0052851">
    <property type="term" value="F:ferric-chelate reductase (NADPH) activity"/>
    <property type="evidence" value="ECO:0007669"/>
    <property type="project" value="UniProtKB-EC"/>
</dbReference>
<keyword evidence="7" id="KW-0249">Electron transport</keyword>
<dbReference type="SUPFAM" id="SSF52343">
    <property type="entry name" value="Ferredoxin reductase-like, C-terminal NADP-linked domain"/>
    <property type="match status" value="1"/>
</dbReference>
<dbReference type="FunCoup" id="A0A165EBT0">
    <property type="interactions" value="200"/>
</dbReference>
<dbReference type="InterPro" id="IPR013112">
    <property type="entry name" value="FAD-bd_8"/>
</dbReference>
<feature type="transmembrane region" description="Helical" evidence="14">
    <location>
        <begin position="102"/>
        <end position="125"/>
    </location>
</feature>
<evidence type="ECO:0000313" key="17">
    <source>
        <dbReference type="Proteomes" id="UP000076871"/>
    </source>
</evidence>
<feature type="transmembrane region" description="Helical" evidence="14">
    <location>
        <begin position="212"/>
        <end position="230"/>
    </location>
</feature>
<evidence type="ECO:0000259" key="15">
    <source>
        <dbReference type="PROSITE" id="PS51384"/>
    </source>
</evidence>
<dbReference type="InParanoid" id="A0A165EBT0"/>
<dbReference type="InterPro" id="IPR039261">
    <property type="entry name" value="FNR_nucleotide-bd"/>
</dbReference>
<feature type="domain" description="FAD-binding FR-type" evidence="15">
    <location>
        <begin position="299"/>
        <end position="419"/>
    </location>
</feature>
<dbReference type="InterPro" id="IPR017938">
    <property type="entry name" value="Riboflavin_synthase-like_b-brl"/>
</dbReference>
<dbReference type="InterPro" id="IPR013121">
    <property type="entry name" value="Fe_red_NAD-bd_6"/>
</dbReference>
<evidence type="ECO:0000256" key="7">
    <source>
        <dbReference type="ARBA" id="ARBA00022982"/>
    </source>
</evidence>
<dbReference type="EMBL" id="KV427623">
    <property type="protein sequence ID" value="KZT06684.1"/>
    <property type="molecule type" value="Genomic_DNA"/>
</dbReference>
<feature type="transmembrane region" description="Helical" evidence="14">
    <location>
        <begin position="27"/>
        <end position="48"/>
    </location>
</feature>
<dbReference type="Pfam" id="PF08030">
    <property type="entry name" value="NAD_binding_6"/>
    <property type="match status" value="1"/>
</dbReference>
<reference evidence="16 17" key="1">
    <citation type="journal article" date="2016" name="Mol. Biol. Evol.">
        <title>Comparative Genomics of Early-Diverging Mushroom-Forming Fungi Provides Insights into the Origins of Lignocellulose Decay Capabilities.</title>
        <authorList>
            <person name="Nagy L.G."/>
            <person name="Riley R."/>
            <person name="Tritt A."/>
            <person name="Adam C."/>
            <person name="Daum C."/>
            <person name="Floudas D."/>
            <person name="Sun H."/>
            <person name="Yadav J.S."/>
            <person name="Pangilinan J."/>
            <person name="Larsson K.H."/>
            <person name="Matsuura K."/>
            <person name="Barry K."/>
            <person name="Labutti K."/>
            <person name="Kuo R."/>
            <person name="Ohm R.A."/>
            <person name="Bhattacharya S.S."/>
            <person name="Shirouzu T."/>
            <person name="Yoshinaga Y."/>
            <person name="Martin F.M."/>
            <person name="Grigoriev I.V."/>
            <person name="Hibbett D.S."/>
        </authorList>
    </citation>
    <scope>NUCLEOTIDE SEQUENCE [LARGE SCALE GENOMIC DNA]</scope>
    <source>
        <strain evidence="16 17">93-53</strain>
    </source>
</reference>
<dbReference type="STRING" id="1314785.A0A165EBT0"/>
<dbReference type="Gene3D" id="3.40.50.80">
    <property type="entry name" value="Nucleotide-binding domain of ferredoxin-NADP reductase (FNR) module"/>
    <property type="match status" value="1"/>
</dbReference>
<dbReference type="Pfam" id="PF08022">
    <property type="entry name" value="FAD_binding_8"/>
    <property type="match status" value="1"/>
</dbReference>
<dbReference type="Proteomes" id="UP000076871">
    <property type="component" value="Unassembled WGS sequence"/>
</dbReference>
<dbReference type="InterPro" id="IPR017927">
    <property type="entry name" value="FAD-bd_FR_type"/>
</dbReference>
<keyword evidence="4" id="KW-0813">Transport</keyword>
<feature type="transmembrane region" description="Helical" evidence="14">
    <location>
        <begin position="242"/>
        <end position="262"/>
    </location>
</feature>
<comment type="subcellular location">
    <subcellularLocation>
        <location evidence="1">Cell membrane</location>
        <topology evidence="1">Multi-pass membrane protein</topology>
    </subcellularLocation>
</comment>
<name>A0A165EBT0_9APHY</name>
<keyword evidence="12" id="KW-0325">Glycoprotein</keyword>
<evidence type="ECO:0000256" key="1">
    <source>
        <dbReference type="ARBA" id="ARBA00004651"/>
    </source>
</evidence>
<dbReference type="SFLD" id="SFLDS00052">
    <property type="entry name" value="Ferric_Reductase_Domain"/>
    <property type="match status" value="1"/>
</dbReference>
<evidence type="ECO:0000256" key="14">
    <source>
        <dbReference type="SAM" id="Phobius"/>
    </source>
</evidence>
<dbReference type="AlphaFoldDB" id="A0A165EBT0"/>
<keyword evidence="10" id="KW-0406">Ion transport</keyword>
<keyword evidence="6 14" id="KW-0812">Transmembrane</keyword>
<evidence type="ECO:0000256" key="3">
    <source>
        <dbReference type="ARBA" id="ARBA00012668"/>
    </source>
</evidence>
<dbReference type="SFLD" id="SFLDG01168">
    <property type="entry name" value="Ferric_reductase_subgroup_(FRE"/>
    <property type="match status" value="1"/>
</dbReference>
<dbReference type="OrthoDB" id="4494341at2759"/>
<protein>
    <recommendedName>
        <fullName evidence="3">ferric-chelate reductase (NADPH)</fullName>
        <ecNumber evidence="3">1.16.1.9</ecNumber>
    </recommendedName>
</protein>
<dbReference type="InterPro" id="IPR051410">
    <property type="entry name" value="Ferric/Cupric_Reductase"/>
</dbReference>
<evidence type="ECO:0000256" key="10">
    <source>
        <dbReference type="ARBA" id="ARBA00023065"/>
    </source>
</evidence>
<evidence type="ECO:0000256" key="12">
    <source>
        <dbReference type="ARBA" id="ARBA00023180"/>
    </source>
</evidence>
<dbReference type="InterPro" id="IPR013130">
    <property type="entry name" value="Fe3_Rdtase_TM_dom"/>
</dbReference>
<dbReference type="Pfam" id="PF01794">
    <property type="entry name" value="Ferric_reduct"/>
    <property type="match status" value="1"/>
</dbReference>
<dbReference type="PROSITE" id="PS51384">
    <property type="entry name" value="FAD_FR"/>
    <property type="match status" value="1"/>
</dbReference>
<dbReference type="CDD" id="cd06186">
    <property type="entry name" value="NOX_Duox_like_FAD_NADP"/>
    <property type="match status" value="1"/>
</dbReference>
<evidence type="ECO:0000256" key="4">
    <source>
        <dbReference type="ARBA" id="ARBA00022448"/>
    </source>
</evidence>
<evidence type="ECO:0000256" key="8">
    <source>
        <dbReference type="ARBA" id="ARBA00022989"/>
    </source>
</evidence>